<organism evidence="3 4">
    <name type="scientific">Echinicola arenosa</name>
    <dbReference type="NCBI Taxonomy" id="2774144"/>
    <lineage>
        <taxon>Bacteria</taxon>
        <taxon>Pseudomonadati</taxon>
        <taxon>Bacteroidota</taxon>
        <taxon>Cytophagia</taxon>
        <taxon>Cytophagales</taxon>
        <taxon>Cyclobacteriaceae</taxon>
        <taxon>Echinicola</taxon>
    </lineage>
</organism>
<dbReference type="RefSeq" id="WP_192007104.1">
    <property type="nucleotide sequence ID" value="NZ_JACYTQ010000001.1"/>
</dbReference>
<dbReference type="PRINTS" id="PR00113">
    <property type="entry name" value="ALKPHPHTASE"/>
</dbReference>
<dbReference type="SMART" id="SM00098">
    <property type="entry name" value="alkPPc"/>
    <property type="match status" value="1"/>
</dbReference>
<accession>A0ABR9AFU6</accession>
<name>A0ABR9AFU6_9BACT</name>
<reference evidence="3 4" key="1">
    <citation type="submission" date="2020-09" db="EMBL/GenBank/DDBJ databases">
        <title>Echinicola sp. CAU 1574 isolated from sand of Sido Beach.</title>
        <authorList>
            <person name="Kim W."/>
        </authorList>
    </citation>
    <scope>NUCLEOTIDE SEQUENCE [LARGE SCALE GENOMIC DNA]</scope>
    <source>
        <strain evidence="3 4">CAU 1574</strain>
    </source>
</reference>
<evidence type="ECO:0000313" key="3">
    <source>
        <dbReference type="EMBL" id="MBD8487329.1"/>
    </source>
</evidence>
<dbReference type="InterPro" id="IPR017850">
    <property type="entry name" value="Alkaline_phosphatase_core_sf"/>
</dbReference>
<comment type="caution">
    <text evidence="3">The sequence shown here is derived from an EMBL/GenBank/DDBJ whole genome shotgun (WGS) entry which is preliminary data.</text>
</comment>
<dbReference type="InterPro" id="IPR001952">
    <property type="entry name" value="Alkaline_phosphatase"/>
</dbReference>
<dbReference type="SUPFAM" id="SSF53649">
    <property type="entry name" value="Alkaline phosphatase-like"/>
    <property type="match status" value="1"/>
</dbReference>
<dbReference type="EMBL" id="JACYTQ010000001">
    <property type="protein sequence ID" value="MBD8487329.1"/>
    <property type="molecule type" value="Genomic_DNA"/>
</dbReference>
<dbReference type="Pfam" id="PF00245">
    <property type="entry name" value="Alk_phosphatase"/>
    <property type="match status" value="2"/>
</dbReference>
<comment type="similarity">
    <text evidence="2">Belongs to the alkaline phosphatase family.</text>
</comment>
<dbReference type="CDD" id="cd16012">
    <property type="entry name" value="ALP"/>
    <property type="match status" value="1"/>
</dbReference>
<dbReference type="InterPro" id="IPR039559">
    <property type="entry name" value="AIM6_PI-PLC-like_dom"/>
</dbReference>
<keyword evidence="4" id="KW-1185">Reference proteome</keyword>
<dbReference type="PANTHER" id="PTHR11596:SF5">
    <property type="entry name" value="ALKALINE PHOSPHATASE"/>
    <property type="match status" value="1"/>
</dbReference>
<dbReference type="SUPFAM" id="SSF51695">
    <property type="entry name" value="PLC-like phosphodiesterases"/>
    <property type="match status" value="1"/>
</dbReference>
<protein>
    <submittedName>
        <fullName evidence="3">Alkaline phosphatase</fullName>
    </submittedName>
</protein>
<dbReference type="Gene3D" id="3.40.720.10">
    <property type="entry name" value="Alkaline Phosphatase, subunit A"/>
    <property type="match status" value="1"/>
</dbReference>
<gene>
    <name evidence="3" type="ORF">IFO69_01075</name>
</gene>
<evidence type="ECO:0000256" key="2">
    <source>
        <dbReference type="RuleBase" id="RU003946"/>
    </source>
</evidence>
<dbReference type="Pfam" id="PF13653">
    <property type="entry name" value="GDPD_2"/>
    <property type="match status" value="1"/>
</dbReference>
<proteinExistence type="inferred from homology"/>
<dbReference type="PANTHER" id="PTHR11596">
    <property type="entry name" value="ALKALINE PHOSPHATASE"/>
    <property type="match status" value="1"/>
</dbReference>
<evidence type="ECO:0000313" key="4">
    <source>
        <dbReference type="Proteomes" id="UP000647133"/>
    </source>
</evidence>
<dbReference type="Proteomes" id="UP000647133">
    <property type="component" value="Unassembled WGS sequence"/>
</dbReference>
<dbReference type="InterPro" id="IPR017946">
    <property type="entry name" value="PLC-like_Pdiesterase_TIM-brl"/>
</dbReference>
<dbReference type="CDD" id="cd08577">
    <property type="entry name" value="PI-PLCc_GDPD_SF_unchar3"/>
    <property type="match status" value="1"/>
</dbReference>
<sequence>MKINPVIGLFILLWPLVGFGQEETLFKLHSHNDYLQEVPFWTAYANNCASIEVDVILKNGRLMVAHEEESIEDGKTLESLYLEPIRQAKKLKIGPGLDFQLLVDLKTDASSTMPVLMDILGKYEDVLANGDLGVQVVVSGNRPQIEDYKNYTDLVFFDYQSTDLSTDLPWEKIALVSLPYRSLSVWNGKGRIVEEELQKLKSVITKVHEAGRPIRFWGAPDSKSAWKAFYDLGIDYINTDMPFEANQYLNSLKGNVVTSTFKPEIYYPEFKSDGVDMPIRNIVLMIGDGNGLAHISAGMYTNGNNLNLTQLRHIGLVKTQSADDFTTDSAAGATALATGQKANNRAIGFSTDGKALQNIPEILSAYNFSAGIVTTDNVTGASPAAFYAHQKDRSMIEGIASDLSKSQLDLFIGGGKNDFLTQGRDLISPLEEAGFHLAGSLEEFSTIDKGRIGYFGSNQELPTVEKGRVGFLLKATDQALSFLTKKERPFFLMIEGAKIDTGGHFNDAKTVVEEELDFDDAIGKVLQFADENPGTLVLITADHETGGVTLPQGNLERREVELNFDTHDHTGILVPLFAYGPHANEFTGVYENTVVFKKLMKLIKQYYKH</sequence>
<evidence type="ECO:0000256" key="1">
    <source>
        <dbReference type="ARBA" id="ARBA00022553"/>
    </source>
</evidence>
<dbReference type="Gene3D" id="3.20.20.190">
    <property type="entry name" value="Phosphatidylinositol (PI) phosphodiesterase"/>
    <property type="match status" value="1"/>
</dbReference>
<keyword evidence="1" id="KW-0597">Phosphoprotein</keyword>